<comment type="similarity">
    <text evidence="2">Belongs to the cytochrome P450 family.</text>
</comment>
<dbReference type="InterPro" id="IPR001128">
    <property type="entry name" value="Cyt_P450"/>
</dbReference>
<evidence type="ECO:0000256" key="2">
    <source>
        <dbReference type="ARBA" id="ARBA00010617"/>
    </source>
</evidence>
<evidence type="ECO:0000256" key="4">
    <source>
        <dbReference type="ARBA" id="ARBA00022723"/>
    </source>
</evidence>
<evidence type="ECO:0000256" key="5">
    <source>
        <dbReference type="ARBA" id="ARBA00023002"/>
    </source>
</evidence>
<dbReference type="WBParaSite" id="MhA1_Contig1702.frz3.gene5">
    <property type="protein sequence ID" value="MhA1_Contig1702.frz3.gene5"/>
    <property type="gene ID" value="MhA1_Contig1702.frz3.gene5"/>
</dbReference>
<dbReference type="AlphaFoldDB" id="A0A1I8BAS4"/>
<reference evidence="9" key="1">
    <citation type="submission" date="2016-11" db="UniProtKB">
        <authorList>
            <consortium name="WormBaseParasite"/>
        </authorList>
    </citation>
    <scope>IDENTIFICATION</scope>
</reference>
<sequence>MIILLLILISTIFLFFTFKIKNNYWKNRGIPGPKPSFLKGNIDLIFGDKNPLSLQLFNWTKKYGRIYGIKNGWINVLVISEPELVKELIIDKFEYFHARALCPLVGDVDTKSLIHLFAAKGKRWKRLRSIANPAFSISNLKRIMPIIDDSIKINIKLLKEAQSSGKSVDLHE</sequence>
<dbReference type="Gene3D" id="1.10.630.10">
    <property type="entry name" value="Cytochrome P450"/>
    <property type="match status" value="1"/>
</dbReference>
<evidence type="ECO:0000256" key="3">
    <source>
        <dbReference type="ARBA" id="ARBA00022617"/>
    </source>
</evidence>
<dbReference type="Pfam" id="PF00067">
    <property type="entry name" value="p450"/>
    <property type="match status" value="1"/>
</dbReference>
<keyword evidence="3" id="KW-0349">Heme</keyword>
<evidence type="ECO:0000256" key="6">
    <source>
        <dbReference type="ARBA" id="ARBA00023004"/>
    </source>
</evidence>
<evidence type="ECO:0000313" key="9">
    <source>
        <dbReference type="WBParaSite" id="MhA1_Contig1702.frz3.gene5"/>
    </source>
</evidence>
<protein>
    <submittedName>
        <fullName evidence="9">Cytochrome P450</fullName>
    </submittedName>
</protein>
<keyword evidence="7" id="KW-0503">Monooxygenase</keyword>
<name>A0A1I8BAS4_MELHA</name>
<evidence type="ECO:0000256" key="1">
    <source>
        <dbReference type="ARBA" id="ARBA00001971"/>
    </source>
</evidence>
<dbReference type="Proteomes" id="UP000095281">
    <property type="component" value="Unplaced"/>
</dbReference>
<dbReference type="SUPFAM" id="SSF48264">
    <property type="entry name" value="Cytochrome P450"/>
    <property type="match status" value="1"/>
</dbReference>
<dbReference type="InterPro" id="IPR050476">
    <property type="entry name" value="Insect_CytP450_Detox"/>
</dbReference>
<organism evidence="8 9">
    <name type="scientific">Meloidogyne hapla</name>
    <name type="common">Root-knot nematode worm</name>
    <dbReference type="NCBI Taxonomy" id="6305"/>
    <lineage>
        <taxon>Eukaryota</taxon>
        <taxon>Metazoa</taxon>
        <taxon>Ecdysozoa</taxon>
        <taxon>Nematoda</taxon>
        <taxon>Chromadorea</taxon>
        <taxon>Rhabditida</taxon>
        <taxon>Tylenchina</taxon>
        <taxon>Tylenchomorpha</taxon>
        <taxon>Tylenchoidea</taxon>
        <taxon>Meloidogynidae</taxon>
        <taxon>Meloidogyninae</taxon>
        <taxon>Meloidogyne</taxon>
    </lineage>
</organism>
<evidence type="ECO:0000256" key="7">
    <source>
        <dbReference type="ARBA" id="ARBA00023033"/>
    </source>
</evidence>
<keyword evidence="4" id="KW-0479">Metal-binding</keyword>
<dbReference type="GO" id="GO:0004497">
    <property type="term" value="F:monooxygenase activity"/>
    <property type="evidence" value="ECO:0007669"/>
    <property type="project" value="UniProtKB-KW"/>
</dbReference>
<dbReference type="InterPro" id="IPR036396">
    <property type="entry name" value="Cyt_P450_sf"/>
</dbReference>
<keyword evidence="5" id="KW-0560">Oxidoreductase</keyword>
<evidence type="ECO:0000313" key="8">
    <source>
        <dbReference type="Proteomes" id="UP000095281"/>
    </source>
</evidence>
<keyword evidence="8" id="KW-1185">Reference proteome</keyword>
<dbReference type="GO" id="GO:0005506">
    <property type="term" value="F:iron ion binding"/>
    <property type="evidence" value="ECO:0007669"/>
    <property type="project" value="InterPro"/>
</dbReference>
<dbReference type="GO" id="GO:0020037">
    <property type="term" value="F:heme binding"/>
    <property type="evidence" value="ECO:0007669"/>
    <property type="project" value="InterPro"/>
</dbReference>
<dbReference type="GO" id="GO:0016705">
    <property type="term" value="F:oxidoreductase activity, acting on paired donors, with incorporation or reduction of molecular oxygen"/>
    <property type="evidence" value="ECO:0007669"/>
    <property type="project" value="InterPro"/>
</dbReference>
<comment type="cofactor">
    <cofactor evidence="1">
        <name>heme</name>
        <dbReference type="ChEBI" id="CHEBI:30413"/>
    </cofactor>
</comment>
<dbReference type="OMA" id="KSIFHAC"/>
<dbReference type="PANTHER" id="PTHR24292:SF54">
    <property type="entry name" value="CYP9F3-RELATED"/>
    <property type="match status" value="1"/>
</dbReference>
<keyword evidence="6" id="KW-0408">Iron</keyword>
<proteinExistence type="inferred from homology"/>
<dbReference type="PANTHER" id="PTHR24292">
    <property type="entry name" value="CYTOCHROME P450"/>
    <property type="match status" value="1"/>
</dbReference>
<accession>A0A1I8BAS4</accession>